<dbReference type="Proteomes" id="UP000824232">
    <property type="component" value="Unassembled WGS sequence"/>
</dbReference>
<keyword evidence="2 4" id="KW-0442">Lipid degradation</keyword>
<evidence type="ECO:0000259" key="5">
    <source>
        <dbReference type="PROSITE" id="PS51635"/>
    </source>
</evidence>
<evidence type="ECO:0000256" key="1">
    <source>
        <dbReference type="ARBA" id="ARBA00022801"/>
    </source>
</evidence>
<reference evidence="6" key="2">
    <citation type="journal article" date="2021" name="PeerJ">
        <title>Extensive microbial diversity within the chicken gut microbiome revealed by metagenomics and culture.</title>
        <authorList>
            <person name="Gilroy R."/>
            <person name="Ravi A."/>
            <person name="Getino M."/>
            <person name="Pursley I."/>
            <person name="Horton D.L."/>
            <person name="Alikhan N.F."/>
            <person name="Baker D."/>
            <person name="Gharbi K."/>
            <person name="Hall N."/>
            <person name="Watson M."/>
            <person name="Adriaenssens E.M."/>
            <person name="Foster-Nyarko E."/>
            <person name="Jarju S."/>
            <person name="Secka A."/>
            <person name="Antonio M."/>
            <person name="Oren A."/>
            <person name="Chaudhuri R.R."/>
            <person name="La Ragione R."/>
            <person name="Hildebrand F."/>
            <person name="Pallen M.J."/>
        </authorList>
    </citation>
    <scope>NUCLEOTIDE SEQUENCE</scope>
    <source>
        <strain evidence="6">CHK184-20233</strain>
    </source>
</reference>
<evidence type="ECO:0000313" key="7">
    <source>
        <dbReference type="Proteomes" id="UP000824232"/>
    </source>
</evidence>
<dbReference type="GO" id="GO:0016787">
    <property type="term" value="F:hydrolase activity"/>
    <property type="evidence" value="ECO:0007669"/>
    <property type="project" value="UniProtKB-UniRule"/>
</dbReference>
<comment type="caution">
    <text evidence="6">The sequence shown here is derived from an EMBL/GenBank/DDBJ whole genome shotgun (WGS) entry which is preliminary data.</text>
</comment>
<feature type="domain" description="PNPLA" evidence="5">
    <location>
        <begin position="5"/>
        <end position="183"/>
    </location>
</feature>
<proteinExistence type="predicted"/>
<dbReference type="PANTHER" id="PTHR14226:SF57">
    <property type="entry name" value="BLR7027 PROTEIN"/>
    <property type="match status" value="1"/>
</dbReference>
<dbReference type="SUPFAM" id="SSF52151">
    <property type="entry name" value="FabD/lysophospholipase-like"/>
    <property type="match status" value="1"/>
</dbReference>
<organism evidence="6 7">
    <name type="scientific">Candidatus Onthousia excrementipullorum</name>
    <dbReference type="NCBI Taxonomy" id="2840884"/>
    <lineage>
        <taxon>Bacteria</taxon>
        <taxon>Bacillati</taxon>
        <taxon>Bacillota</taxon>
        <taxon>Bacilli</taxon>
        <taxon>Candidatus Onthousia</taxon>
    </lineage>
</organism>
<dbReference type="PROSITE" id="PS51635">
    <property type="entry name" value="PNPLA"/>
    <property type="match status" value="1"/>
</dbReference>
<dbReference type="PANTHER" id="PTHR14226">
    <property type="entry name" value="NEUROPATHY TARGET ESTERASE/SWISS CHEESE D.MELANOGASTER"/>
    <property type="match status" value="1"/>
</dbReference>
<name>A0A9D1DSW8_9FIRM</name>
<dbReference type="Gene3D" id="3.40.1090.10">
    <property type="entry name" value="Cytosolic phospholipase A2 catalytic domain"/>
    <property type="match status" value="2"/>
</dbReference>
<accession>A0A9D1DSW8</accession>
<evidence type="ECO:0000313" key="6">
    <source>
        <dbReference type="EMBL" id="HIR58484.1"/>
    </source>
</evidence>
<dbReference type="Pfam" id="PF01734">
    <property type="entry name" value="Patatin"/>
    <property type="match status" value="1"/>
</dbReference>
<evidence type="ECO:0000256" key="4">
    <source>
        <dbReference type="PROSITE-ProRule" id="PRU01161"/>
    </source>
</evidence>
<dbReference type="EMBL" id="DVHC01000004">
    <property type="protein sequence ID" value="HIR58484.1"/>
    <property type="molecule type" value="Genomic_DNA"/>
</dbReference>
<evidence type="ECO:0000256" key="2">
    <source>
        <dbReference type="ARBA" id="ARBA00022963"/>
    </source>
</evidence>
<evidence type="ECO:0000256" key="3">
    <source>
        <dbReference type="ARBA" id="ARBA00023098"/>
    </source>
</evidence>
<feature type="short sequence motif" description="GXSXG" evidence="4">
    <location>
        <begin position="36"/>
        <end position="40"/>
    </location>
</feature>
<sequence>MKTAVVLSGGGAKGSYQLGVWKALRELHIKYDIVTGTSIGALNGVFMCENSYFKAKRIWKRINLEYLFNKLPKSNKEIDILKLFGSNFIKNGGMDIKRIETILEESVNKRKFYNSRIDFGLITYNFTTRKPLILTKDTIPKDKLIDYLMASATCFPAFKMKEIDGDKYIDGGYYDNLPIELAIELGAESLIIVDLGAPGFKKKVSKQIDSIIIKPRNNISFFLNFNEEAARINAKLGYNDTLKAFKKLDGNKFTFRKNTINKYYLNNKDILLDPTEKSFLASIEQLGKSFKLDETKIYSFRSFVRELNKKIELEDALDKKTIKNIKSLTKKINSKTLILFFLSHLENGKNPKKLSKVFSKEYKLAKYLQILGVEYGK</sequence>
<feature type="active site" description="Proton acceptor" evidence="4">
    <location>
        <position position="170"/>
    </location>
</feature>
<reference evidence="6" key="1">
    <citation type="submission" date="2020-10" db="EMBL/GenBank/DDBJ databases">
        <authorList>
            <person name="Gilroy R."/>
        </authorList>
    </citation>
    <scope>NUCLEOTIDE SEQUENCE</scope>
    <source>
        <strain evidence="6">CHK184-20233</strain>
    </source>
</reference>
<dbReference type="InterPro" id="IPR016035">
    <property type="entry name" value="Acyl_Trfase/lysoPLipase"/>
</dbReference>
<feature type="short sequence motif" description="GXGXXG" evidence="4">
    <location>
        <begin position="9"/>
        <end position="14"/>
    </location>
</feature>
<dbReference type="AlphaFoldDB" id="A0A9D1DSW8"/>
<dbReference type="GO" id="GO:0016042">
    <property type="term" value="P:lipid catabolic process"/>
    <property type="evidence" value="ECO:0007669"/>
    <property type="project" value="UniProtKB-UniRule"/>
</dbReference>
<feature type="short sequence motif" description="DGA/G" evidence="4">
    <location>
        <begin position="170"/>
        <end position="172"/>
    </location>
</feature>
<dbReference type="InterPro" id="IPR050301">
    <property type="entry name" value="NTE"/>
</dbReference>
<keyword evidence="3 4" id="KW-0443">Lipid metabolism</keyword>
<feature type="active site" description="Nucleophile" evidence="4">
    <location>
        <position position="38"/>
    </location>
</feature>
<dbReference type="InterPro" id="IPR002641">
    <property type="entry name" value="PNPLA_dom"/>
</dbReference>
<gene>
    <name evidence="6" type="ORF">IAB38_00375</name>
</gene>
<protein>
    <submittedName>
        <fullName evidence="6">Patatin-like phospholipase family protein</fullName>
    </submittedName>
</protein>
<dbReference type="CDD" id="cd07209">
    <property type="entry name" value="Pat_hypo_Ecoli_Z1214_like"/>
    <property type="match status" value="1"/>
</dbReference>
<keyword evidence="1 4" id="KW-0378">Hydrolase</keyword>